<comment type="caution">
    <text evidence="2">The sequence shown here is derived from an EMBL/GenBank/DDBJ whole genome shotgun (WGS) entry which is preliminary data.</text>
</comment>
<evidence type="ECO:0000313" key="3">
    <source>
        <dbReference type="Proteomes" id="UP000037084"/>
    </source>
</evidence>
<dbReference type="PATRIC" id="fig|1961.12.peg.6695"/>
<proteinExistence type="predicted"/>
<reference evidence="3" key="1">
    <citation type="submission" date="2015-07" db="EMBL/GenBank/DDBJ databases">
        <authorList>
            <consortium name="Consortium for Microbial Forensics and Genomics (microFORGE)"/>
            <person name="Knight B.M."/>
            <person name="Roberts D.P."/>
            <person name="Lin D."/>
            <person name="Hari K."/>
            <person name="Fletcher J."/>
            <person name="Melcher U."/>
            <person name="Blagden T."/>
            <person name="Winegar R.A."/>
        </authorList>
    </citation>
    <scope>NUCLEOTIDE SEQUENCE [LARGE SCALE GENOMIC DNA]</scope>
    <source>
        <strain evidence="3">NRRL B-1447</strain>
    </source>
</reference>
<organism evidence="2 3">
    <name type="scientific">Streptomyces virginiae</name>
    <name type="common">Streptomyces cinnamonensis</name>
    <dbReference type="NCBI Taxonomy" id="1961"/>
    <lineage>
        <taxon>Bacteria</taxon>
        <taxon>Bacillati</taxon>
        <taxon>Actinomycetota</taxon>
        <taxon>Actinomycetes</taxon>
        <taxon>Kitasatosporales</taxon>
        <taxon>Streptomycetaceae</taxon>
        <taxon>Streptomyces</taxon>
    </lineage>
</organism>
<dbReference type="Proteomes" id="UP000037084">
    <property type="component" value="Unassembled WGS sequence"/>
</dbReference>
<accession>A0A0L8M5Y7</accession>
<gene>
    <name evidence="2" type="ORF">ADK75_30170</name>
</gene>
<protein>
    <submittedName>
        <fullName evidence="2">Uncharacterized protein</fullName>
    </submittedName>
</protein>
<dbReference type="EMBL" id="LGUV01000360">
    <property type="protein sequence ID" value="KOG45724.1"/>
    <property type="molecule type" value="Genomic_DNA"/>
</dbReference>
<evidence type="ECO:0000256" key="1">
    <source>
        <dbReference type="SAM" id="MobiDB-lite"/>
    </source>
</evidence>
<evidence type="ECO:0000313" key="2">
    <source>
        <dbReference type="EMBL" id="KOG45724.1"/>
    </source>
</evidence>
<feature type="region of interest" description="Disordered" evidence="1">
    <location>
        <begin position="1"/>
        <end position="25"/>
    </location>
</feature>
<sequence length="141" mass="15125">MAAAGSESVTASGSRPVSGWSPSAGPPFAQSPHSIWWPVNSYSPVLRNKVDDADGGTAALIFEVWTYESMTTPGWKMDLDGAGPNGRLVSPFVPVGSNAEVTVDYGILGKTESAYLMRTQAYDGTLYEDGWSPWTPFYVQP</sequence>
<dbReference type="AlphaFoldDB" id="A0A0L8M5Y7"/>
<name>A0A0L8M5Y7_STRVG</name>